<keyword evidence="1" id="KW-0378">Hydrolase</keyword>
<accession>A0A1V9XU13</accession>
<keyword evidence="2" id="KW-1185">Reference proteome</keyword>
<dbReference type="Proteomes" id="UP000192247">
    <property type="component" value="Unassembled WGS sequence"/>
</dbReference>
<protein>
    <submittedName>
        <fullName evidence="1">Puromycin-sensitive aminopeptidase-like</fullName>
    </submittedName>
</protein>
<reference evidence="1 2" key="1">
    <citation type="journal article" date="2017" name="Gigascience">
        <title>Draft genome of the honey bee ectoparasitic mite, Tropilaelaps mercedesae, is shaped by the parasitic life history.</title>
        <authorList>
            <person name="Dong X."/>
            <person name="Armstrong S.D."/>
            <person name="Xia D."/>
            <person name="Makepeace B.L."/>
            <person name="Darby A.C."/>
            <person name="Kadowaki T."/>
        </authorList>
    </citation>
    <scope>NUCLEOTIDE SEQUENCE [LARGE SCALE GENOMIC DNA]</scope>
    <source>
        <strain evidence="1">Wuxi-XJTLU</strain>
    </source>
</reference>
<dbReference type="GO" id="GO:0004177">
    <property type="term" value="F:aminopeptidase activity"/>
    <property type="evidence" value="ECO:0007669"/>
    <property type="project" value="UniProtKB-KW"/>
</dbReference>
<proteinExistence type="predicted"/>
<sequence length="61" mass="7092">MQPGYNVNEVSRTIKLDCQGLDIRNPEFVVTATKKLLRPIEVKTITDEERLEFIFDEDLPL</sequence>
<keyword evidence="1" id="KW-0031">Aminopeptidase</keyword>
<organism evidence="1 2">
    <name type="scientific">Tropilaelaps mercedesae</name>
    <dbReference type="NCBI Taxonomy" id="418985"/>
    <lineage>
        <taxon>Eukaryota</taxon>
        <taxon>Metazoa</taxon>
        <taxon>Ecdysozoa</taxon>
        <taxon>Arthropoda</taxon>
        <taxon>Chelicerata</taxon>
        <taxon>Arachnida</taxon>
        <taxon>Acari</taxon>
        <taxon>Parasitiformes</taxon>
        <taxon>Mesostigmata</taxon>
        <taxon>Gamasina</taxon>
        <taxon>Dermanyssoidea</taxon>
        <taxon>Laelapidae</taxon>
        <taxon>Tropilaelaps</taxon>
    </lineage>
</organism>
<gene>
    <name evidence="1" type="ORF">BIW11_07409</name>
</gene>
<keyword evidence="1" id="KW-0645">Protease</keyword>
<dbReference type="AlphaFoldDB" id="A0A1V9XU13"/>
<comment type="caution">
    <text evidence="1">The sequence shown here is derived from an EMBL/GenBank/DDBJ whole genome shotgun (WGS) entry which is preliminary data.</text>
</comment>
<dbReference type="InParanoid" id="A0A1V9XU13"/>
<evidence type="ECO:0000313" key="2">
    <source>
        <dbReference type="Proteomes" id="UP000192247"/>
    </source>
</evidence>
<feature type="non-terminal residue" evidence="1">
    <location>
        <position position="61"/>
    </location>
</feature>
<dbReference type="EMBL" id="MNPL01004072">
    <property type="protein sequence ID" value="OQR76996.1"/>
    <property type="molecule type" value="Genomic_DNA"/>
</dbReference>
<name>A0A1V9XU13_9ACAR</name>
<evidence type="ECO:0000313" key="1">
    <source>
        <dbReference type="EMBL" id="OQR76996.1"/>
    </source>
</evidence>